<dbReference type="EMBL" id="JBEDUW010000003">
    <property type="protein sequence ID" value="KAK9936960.1"/>
    <property type="molecule type" value="Genomic_DNA"/>
</dbReference>
<organism evidence="5 6">
    <name type="scientific">Rubus argutus</name>
    <name type="common">Southern blackberry</name>
    <dbReference type="NCBI Taxonomy" id="59490"/>
    <lineage>
        <taxon>Eukaryota</taxon>
        <taxon>Viridiplantae</taxon>
        <taxon>Streptophyta</taxon>
        <taxon>Embryophyta</taxon>
        <taxon>Tracheophyta</taxon>
        <taxon>Spermatophyta</taxon>
        <taxon>Magnoliopsida</taxon>
        <taxon>eudicotyledons</taxon>
        <taxon>Gunneridae</taxon>
        <taxon>Pentapetalae</taxon>
        <taxon>rosids</taxon>
        <taxon>fabids</taxon>
        <taxon>Rosales</taxon>
        <taxon>Rosaceae</taxon>
        <taxon>Rosoideae</taxon>
        <taxon>Rosoideae incertae sedis</taxon>
        <taxon>Rubus</taxon>
    </lineage>
</organism>
<feature type="region of interest" description="Disordered" evidence="3">
    <location>
        <begin position="131"/>
        <end position="195"/>
    </location>
</feature>
<dbReference type="PANTHER" id="PTHR45654">
    <property type="entry name" value="HOMEOBOX-LEUCINE ZIPPER PROTEIN MERISTEM L1"/>
    <property type="match status" value="1"/>
</dbReference>
<reference evidence="5 6" key="1">
    <citation type="journal article" date="2023" name="G3 (Bethesda)">
        <title>A chromosome-length genome assembly and annotation of blackberry (Rubus argutus, cv. 'Hillquist').</title>
        <authorList>
            <person name="Bruna T."/>
            <person name="Aryal R."/>
            <person name="Dudchenko O."/>
            <person name="Sargent D.J."/>
            <person name="Mead D."/>
            <person name="Buti M."/>
            <person name="Cavallini A."/>
            <person name="Hytonen T."/>
            <person name="Andres J."/>
            <person name="Pham M."/>
            <person name="Weisz D."/>
            <person name="Mascagni F."/>
            <person name="Usai G."/>
            <person name="Natali L."/>
            <person name="Bassil N."/>
            <person name="Fernandez G.E."/>
            <person name="Lomsadze A."/>
            <person name="Armour M."/>
            <person name="Olukolu B."/>
            <person name="Poorten T."/>
            <person name="Britton C."/>
            <person name="Davik J."/>
            <person name="Ashrafi H."/>
            <person name="Aiden E.L."/>
            <person name="Borodovsky M."/>
            <person name="Worthington M."/>
        </authorList>
    </citation>
    <scope>NUCLEOTIDE SEQUENCE [LARGE SCALE GENOMIC DNA]</scope>
    <source>
        <strain evidence="5">PI 553951</strain>
    </source>
</reference>
<dbReference type="InterPro" id="IPR009057">
    <property type="entry name" value="Homeodomain-like_sf"/>
</dbReference>
<keyword evidence="2" id="KW-0539">Nucleus</keyword>
<dbReference type="AlphaFoldDB" id="A0AAW1XMD1"/>
<name>A0AAW1XMD1_RUBAR</name>
<feature type="DNA-binding region" description="Homeobox" evidence="2">
    <location>
        <begin position="29"/>
        <end position="88"/>
    </location>
</feature>
<evidence type="ECO:0000256" key="1">
    <source>
        <dbReference type="ARBA" id="ARBA00004123"/>
    </source>
</evidence>
<dbReference type="SMART" id="SM00389">
    <property type="entry name" value="HOX"/>
    <property type="match status" value="1"/>
</dbReference>
<dbReference type="SUPFAM" id="SSF46689">
    <property type="entry name" value="Homeodomain-like"/>
    <property type="match status" value="1"/>
</dbReference>
<dbReference type="InterPro" id="IPR042160">
    <property type="entry name" value="HD-Zip_IV"/>
</dbReference>
<dbReference type="Proteomes" id="UP001457282">
    <property type="component" value="Unassembled WGS sequence"/>
</dbReference>
<evidence type="ECO:0000313" key="5">
    <source>
        <dbReference type="EMBL" id="KAK9936960.1"/>
    </source>
</evidence>
<protein>
    <recommendedName>
        <fullName evidence="4">Homeobox domain-containing protein</fullName>
    </recommendedName>
</protein>
<evidence type="ECO:0000313" key="6">
    <source>
        <dbReference type="Proteomes" id="UP001457282"/>
    </source>
</evidence>
<gene>
    <name evidence="5" type="ORF">M0R45_013779</name>
</gene>
<keyword evidence="2" id="KW-0238">DNA-binding</keyword>
<comment type="subcellular location">
    <subcellularLocation>
        <location evidence="1 2">Nucleus</location>
    </subcellularLocation>
</comment>
<evidence type="ECO:0000256" key="3">
    <source>
        <dbReference type="SAM" id="MobiDB-lite"/>
    </source>
</evidence>
<comment type="caution">
    <text evidence="5">The sequence shown here is derived from an EMBL/GenBank/DDBJ whole genome shotgun (WGS) entry which is preliminary data.</text>
</comment>
<keyword evidence="2" id="KW-0371">Homeobox</keyword>
<dbReference type="Gene3D" id="1.10.10.60">
    <property type="entry name" value="Homeodomain-like"/>
    <property type="match status" value="1"/>
</dbReference>
<evidence type="ECO:0000256" key="2">
    <source>
        <dbReference type="PROSITE-ProRule" id="PRU00108"/>
    </source>
</evidence>
<dbReference type="InterPro" id="IPR001356">
    <property type="entry name" value="HD"/>
</dbReference>
<dbReference type="GO" id="GO:0005634">
    <property type="term" value="C:nucleus"/>
    <property type="evidence" value="ECO:0007669"/>
    <property type="project" value="UniProtKB-SubCell"/>
</dbReference>
<proteinExistence type="predicted"/>
<dbReference type="GO" id="GO:0003677">
    <property type="term" value="F:DNA binding"/>
    <property type="evidence" value="ECO:0007669"/>
    <property type="project" value="UniProtKB-UniRule"/>
</dbReference>
<feature type="compositionally biased region" description="Low complexity" evidence="3">
    <location>
        <begin position="168"/>
        <end position="177"/>
    </location>
</feature>
<feature type="domain" description="Homeobox" evidence="4">
    <location>
        <begin position="27"/>
        <end position="87"/>
    </location>
</feature>
<dbReference type="PANTHER" id="PTHR45654:SF77">
    <property type="entry name" value="HOMEOBOX-LEUCINE ZIPPER PROTEIN MERISTEM L1"/>
    <property type="match status" value="1"/>
</dbReference>
<keyword evidence="6" id="KW-1185">Reference proteome</keyword>
<dbReference type="CDD" id="cd00086">
    <property type="entry name" value="homeodomain"/>
    <property type="match status" value="1"/>
</dbReference>
<dbReference type="PROSITE" id="PS50071">
    <property type="entry name" value="HOMEOBOX_2"/>
    <property type="match status" value="1"/>
</dbReference>
<sequence>MLEPAIQTIDSTSNAIVPYVNPEPGLAQGAPLRKTFTQQQRQALQEFIVTYPKPTDRQKLVFSEQIGLTVAQISAWVARKRTQKNAQTARQEFYFQQKRKIGDLQAQLRQYQEAFNKITCPHCGNHIAPSLEPSLRIDGAPPQPEIQQMTSTIDPRKKSRKGKAAMDSSSDPVHSSSTHMPSSNVHSSVHEQSSVMTDKVSGFSIQPDMLASRTVDAQPDNPSLGSLVTIGTQISTELLPRRKGSIYQVCQLVQGTIERIQSAVINN</sequence>
<feature type="compositionally biased region" description="Polar residues" evidence="3">
    <location>
        <begin position="178"/>
        <end position="195"/>
    </location>
</feature>
<accession>A0AAW1XMD1</accession>
<evidence type="ECO:0000259" key="4">
    <source>
        <dbReference type="PROSITE" id="PS50071"/>
    </source>
</evidence>